<dbReference type="GO" id="GO:0003676">
    <property type="term" value="F:nucleic acid binding"/>
    <property type="evidence" value="ECO:0007669"/>
    <property type="project" value="InterPro"/>
</dbReference>
<feature type="domain" description="Integrase catalytic" evidence="1">
    <location>
        <begin position="50"/>
        <end position="230"/>
    </location>
</feature>
<dbReference type="Gene3D" id="3.30.420.10">
    <property type="entry name" value="Ribonuclease H-like superfamily/Ribonuclease H"/>
    <property type="match status" value="1"/>
</dbReference>
<dbReference type="PROSITE" id="PS50994">
    <property type="entry name" value="INTEGRASE"/>
    <property type="match status" value="1"/>
</dbReference>
<dbReference type="AlphaFoldDB" id="A0A7J6UNS6"/>
<accession>A0A7J6UNS6</accession>
<organism evidence="2 3">
    <name type="scientific">Perkinsus olseni</name>
    <name type="common">Perkinsus atlanticus</name>
    <dbReference type="NCBI Taxonomy" id="32597"/>
    <lineage>
        <taxon>Eukaryota</taxon>
        <taxon>Sar</taxon>
        <taxon>Alveolata</taxon>
        <taxon>Perkinsozoa</taxon>
        <taxon>Perkinsea</taxon>
        <taxon>Perkinsida</taxon>
        <taxon>Perkinsidae</taxon>
        <taxon>Perkinsus</taxon>
    </lineage>
</organism>
<protein>
    <recommendedName>
        <fullName evidence="1">Integrase catalytic domain-containing protein</fullName>
    </recommendedName>
</protein>
<dbReference type="EMBL" id="JABANO010000828">
    <property type="protein sequence ID" value="KAF4758924.1"/>
    <property type="molecule type" value="Genomic_DNA"/>
</dbReference>
<evidence type="ECO:0000259" key="1">
    <source>
        <dbReference type="PROSITE" id="PS50994"/>
    </source>
</evidence>
<dbReference type="OMA" id="ERCHKEF"/>
<comment type="caution">
    <text evidence="2">The sequence shown here is derived from an EMBL/GenBank/DDBJ whole genome shotgun (WGS) entry which is preliminary data.</text>
</comment>
<keyword evidence="3" id="KW-1185">Reference proteome</keyword>
<evidence type="ECO:0000313" key="3">
    <source>
        <dbReference type="Proteomes" id="UP000553632"/>
    </source>
</evidence>
<evidence type="ECO:0000313" key="2">
    <source>
        <dbReference type="EMBL" id="KAF4758924.1"/>
    </source>
</evidence>
<feature type="non-terminal residue" evidence="2">
    <location>
        <position position="433"/>
    </location>
</feature>
<dbReference type="GO" id="GO:0015074">
    <property type="term" value="P:DNA integration"/>
    <property type="evidence" value="ECO:0007669"/>
    <property type="project" value="InterPro"/>
</dbReference>
<dbReference type="Proteomes" id="UP000553632">
    <property type="component" value="Unassembled WGS sequence"/>
</dbReference>
<dbReference type="SUPFAM" id="SSF53098">
    <property type="entry name" value="Ribonuclease H-like"/>
    <property type="match status" value="1"/>
</dbReference>
<dbReference type="InterPro" id="IPR036397">
    <property type="entry name" value="RNaseH_sf"/>
</dbReference>
<name>A0A7J6UNS6_PEROL</name>
<gene>
    <name evidence="2" type="ORF">FOZ63_007087</name>
</gene>
<feature type="non-terminal residue" evidence="2">
    <location>
        <position position="1"/>
    </location>
</feature>
<proteinExistence type="predicted"/>
<dbReference type="InterPro" id="IPR001584">
    <property type="entry name" value="Integrase_cat-core"/>
</dbReference>
<dbReference type="InterPro" id="IPR012337">
    <property type="entry name" value="RNaseH-like_sf"/>
</dbReference>
<dbReference type="InterPro" id="IPR041588">
    <property type="entry name" value="Integrase_H2C2"/>
</dbReference>
<reference evidence="2 3" key="1">
    <citation type="submission" date="2020-04" db="EMBL/GenBank/DDBJ databases">
        <title>Perkinsus olseni comparative genomics.</title>
        <authorList>
            <person name="Bogema D.R."/>
        </authorList>
    </citation>
    <scope>NUCLEOTIDE SEQUENCE [LARGE SCALE GENOMIC DNA]</scope>
    <source>
        <strain evidence="2 3">ATCC PRA-207</strain>
    </source>
</reference>
<sequence length="433" mass="47557">VEAVHVCASHPGRDRTRQLVSRYFWCKGLYKLVNRIVCSCELLGVDLLVYNSVPSDTARLSPWSAEVDTALESVGSNRNDGHADALPMPKYILMVICAATYRIWTRTLFTKSSPEVATVLGELLDEISPSICLVDGGKEFANSLVRGMFVARGVQLLMLPGYSPHLAFFERCHKEFQAGLRSILLETNSPACHWWKFHSLVTHAYNNSPLPGSSLAAAAVTPNDLYLAKGSTTLLPGGAADRPLSPAAEHFIEAFEAIPPSELASKVDNKVAQVAAAVRASLGVSLKLYQANWELRRAASRKSWALSSVSRRTGPIELGTWVYVWRPAYYKIATNWMGPARVMAVRPADTYLVYWLGSRDDGADGRSSTESGYNLMPIRQATVLADLNNRYNKIITRAAAVQRALSARQQIVRQPVLPTPQDIFNAAAPNSLL</sequence>
<dbReference type="Pfam" id="PF17921">
    <property type="entry name" value="Integrase_H2C2"/>
    <property type="match status" value="1"/>
</dbReference>